<reference evidence="3" key="1">
    <citation type="submission" date="2024-02" db="UniProtKB">
        <authorList>
            <consortium name="WormBaseParasite"/>
        </authorList>
    </citation>
    <scope>IDENTIFICATION</scope>
</reference>
<dbReference type="PROSITE" id="PS50041">
    <property type="entry name" value="C_TYPE_LECTIN_2"/>
    <property type="match status" value="1"/>
</dbReference>
<name>A0AAF3J248_9BILA</name>
<dbReference type="Proteomes" id="UP000887575">
    <property type="component" value="Unassembled WGS sequence"/>
</dbReference>
<sequence length="130" mass="15450">MKRFVVKNGRSSKHHLPVTRNSLHTNVSIVLRQIVFMRAVILYRFTAKRRCNSSLIDTVNHRSIGFHKVGNTWEWTDKTEVDYTFWMNREPKDHGNQLPIAAFTYLFDENKWWTGEKNETSGYICKYPLK</sequence>
<dbReference type="Gene3D" id="3.10.100.10">
    <property type="entry name" value="Mannose-Binding Protein A, subunit A"/>
    <property type="match status" value="1"/>
</dbReference>
<dbReference type="WBParaSite" id="MBELARI_LOCUS11456">
    <property type="protein sequence ID" value="MBELARI_LOCUS11456"/>
    <property type="gene ID" value="MBELARI_LOCUS11456"/>
</dbReference>
<evidence type="ECO:0000313" key="2">
    <source>
        <dbReference type="Proteomes" id="UP000887575"/>
    </source>
</evidence>
<evidence type="ECO:0000259" key="1">
    <source>
        <dbReference type="PROSITE" id="PS50041"/>
    </source>
</evidence>
<evidence type="ECO:0000313" key="3">
    <source>
        <dbReference type="WBParaSite" id="MBELARI_LOCUS11456"/>
    </source>
</evidence>
<protein>
    <recommendedName>
        <fullName evidence="1">C-type lectin domain-containing protein</fullName>
    </recommendedName>
</protein>
<organism evidence="2 3">
    <name type="scientific">Mesorhabditis belari</name>
    <dbReference type="NCBI Taxonomy" id="2138241"/>
    <lineage>
        <taxon>Eukaryota</taxon>
        <taxon>Metazoa</taxon>
        <taxon>Ecdysozoa</taxon>
        <taxon>Nematoda</taxon>
        <taxon>Chromadorea</taxon>
        <taxon>Rhabditida</taxon>
        <taxon>Rhabditina</taxon>
        <taxon>Rhabditomorpha</taxon>
        <taxon>Rhabditoidea</taxon>
        <taxon>Rhabditidae</taxon>
        <taxon>Mesorhabditinae</taxon>
        <taxon>Mesorhabditis</taxon>
    </lineage>
</organism>
<accession>A0AAF3J248</accession>
<proteinExistence type="predicted"/>
<dbReference type="InterPro" id="IPR016187">
    <property type="entry name" value="CTDL_fold"/>
</dbReference>
<dbReference type="InterPro" id="IPR016186">
    <property type="entry name" value="C-type_lectin-like/link_sf"/>
</dbReference>
<dbReference type="InterPro" id="IPR001304">
    <property type="entry name" value="C-type_lectin-like"/>
</dbReference>
<keyword evidence="2" id="KW-1185">Reference proteome</keyword>
<feature type="domain" description="C-type lectin" evidence="1">
    <location>
        <begin position="64"/>
        <end position="126"/>
    </location>
</feature>
<dbReference type="SUPFAM" id="SSF56436">
    <property type="entry name" value="C-type lectin-like"/>
    <property type="match status" value="1"/>
</dbReference>
<dbReference type="AlphaFoldDB" id="A0AAF3J248"/>